<proteinExistence type="predicted"/>
<reference evidence="3 4" key="1">
    <citation type="journal article" date="2013" name="PLoS ONE">
        <title>Predicting the Proteins of Angomonas deanei, Strigomonas culicis and Their Respective Endosymbionts Reveals New Aspects of the Trypanosomatidae Family.</title>
        <authorList>
            <person name="Motta M.C."/>
            <person name="Martins A.C."/>
            <person name="de Souza S.S."/>
            <person name="Catta-Preta C.M."/>
            <person name="Silva R."/>
            <person name="Klein C.C."/>
            <person name="de Almeida L.G."/>
            <person name="de Lima Cunha O."/>
            <person name="Ciapina L.P."/>
            <person name="Brocchi M."/>
            <person name="Colabardini A.C."/>
            <person name="de Araujo Lima B."/>
            <person name="Machado C.R."/>
            <person name="de Almeida Soares C.M."/>
            <person name="Probst C.M."/>
            <person name="de Menezes C.B."/>
            <person name="Thompson C.E."/>
            <person name="Bartholomeu D.C."/>
            <person name="Gradia D.F."/>
            <person name="Pavoni D.P."/>
            <person name="Grisard E.C."/>
            <person name="Fantinatti-Garboggini F."/>
            <person name="Marchini F.K."/>
            <person name="Rodrigues-Luiz G.F."/>
            <person name="Wagner G."/>
            <person name="Goldman G.H."/>
            <person name="Fietto J.L."/>
            <person name="Elias M.C."/>
            <person name="Goldman M.H."/>
            <person name="Sagot M.F."/>
            <person name="Pereira M."/>
            <person name="Stoco P.H."/>
            <person name="de Mendonca-Neto R.P."/>
            <person name="Teixeira S.M."/>
            <person name="Maciel T.E."/>
            <person name="de Oliveira Mendes T.A."/>
            <person name="Urmenyi T.P."/>
            <person name="de Souza W."/>
            <person name="Schenkman S."/>
            <person name="de Vasconcelos A.T."/>
        </authorList>
    </citation>
    <scope>NUCLEOTIDE SEQUENCE [LARGE SCALE GENOMIC DNA]</scope>
</reference>
<evidence type="ECO:0000313" key="3">
    <source>
        <dbReference type="EMBL" id="EPY23566.1"/>
    </source>
</evidence>
<dbReference type="EMBL" id="ATMH01007656">
    <property type="protein sequence ID" value="EPY23566.1"/>
    <property type="molecule type" value="Genomic_DNA"/>
</dbReference>
<organism evidence="3 4">
    <name type="scientific">Strigomonas culicis</name>
    <dbReference type="NCBI Taxonomy" id="28005"/>
    <lineage>
        <taxon>Eukaryota</taxon>
        <taxon>Discoba</taxon>
        <taxon>Euglenozoa</taxon>
        <taxon>Kinetoplastea</taxon>
        <taxon>Metakinetoplastina</taxon>
        <taxon>Trypanosomatida</taxon>
        <taxon>Trypanosomatidae</taxon>
        <taxon>Strigomonadinae</taxon>
        <taxon>Strigomonas</taxon>
    </lineage>
</organism>
<name>S9V9B6_9TRYP</name>
<dbReference type="Proteomes" id="UP000015354">
    <property type="component" value="Unassembled WGS sequence"/>
</dbReference>
<evidence type="ECO:0000256" key="1">
    <source>
        <dbReference type="SAM" id="MobiDB-lite"/>
    </source>
</evidence>
<dbReference type="Pfam" id="PF25367">
    <property type="entry name" value="DUF7883"/>
    <property type="match status" value="1"/>
</dbReference>
<dbReference type="OrthoDB" id="272226at2759"/>
<evidence type="ECO:0000259" key="2">
    <source>
        <dbReference type="Pfam" id="PF25367"/>
    </source>
</evidence>
<evidence type="ECO:0000313" key="4">
    <source>
        <dbReference type="Proteomes" id="UP000015354"/>
    </source>
</evidence>
<dbReference type="AlphaFoldDB" id="S9V9B6"/>
<accession>S9V9B6</accession>
<feature type="region of interest" description="Disordered" evidence="1">
    <location>
        <begin position="719"/>
        <end position="740"/>
    </location>
</feature>
<sequence length="740" mass="79580">MLRRFVERFLHSAHRRPHRIRLVAAQYSSSSGAATLGHGAPLPTRSPAGPLAGATSGAAPPEPLLLAVKAALATTGPLPIACVSQHLEDSTMERLAEQYDGGALSFFRQNSAAFMVVSFANNIHVVLPRDALQDVPGPDRHGVAAMLGMFAVARHLPRRSFFSQAHPSVSEMSALLSQTPFVVDGGGAAATAAPRLFGVLDVGRLVRSCWRWFHTDGLGHIHALPAAGGAAEAPTPSSLWRDMAAPFLPWGAEAALLAAIPASYYVPLAVAAAHPLLGPLLGARPAAQHVAFLTQQKSERVAVDVRSFGPTADATFVRLLLQPATSYEDVEHPEVRHAVTTANVAPLGQTLLQEMRAHMQERHSVLHFIKGVRMEQVAALLSTDTTQQMRAALGHTGGAEAFPAGAYILIFDRFRHLFDVDFAAATVRPWAVLSAADRPSSLTADTTPLPLVLYYARRAIAAGAPTPVELSRALPYFVQQQLAEVFGDGAAPPAMEAAMGAFLSFHSLLFSYVDGRVYTPQLLVQDRVKGYARYQQNRETAKRFTEAEKAEMLYDTLPAHQVVSWQQQLSEAQNRLPFNVKITMLTRNRAYFRTYSAFMTAELIVGRVGVPPPPADTLAPRISSLDDVLKLMALECLGGSVEVSVLNRLGDEGRAFVKLHVGSLVDLALQLPEWFEVRRGHGEGTVLFYIGHQGDARAALPPAQASAAGGRTLRLKTNSAAAAPNADGGGDDVWNADWTE</sequence>
<protein>
    <recommendedName>
        <fullName evidence="2">DUF7883 domain-containing protein</fullName>
    </recommendedName>
</protein>
<keyword evidence="4" id="KW-1185">Reference proteome</keyword>
<comment type="caution">
    <text evidence="3">The sequence shown here is derived from an EMBL/GenBank/DDBJ whole genome shotgun (WGS) entry which is preliminary data.</text>
</comment>
<feature type="region of interest" description="Disordered" evidence="1">
    <location>
        <begin position="34"/>
        <end position="56"/>
    </location>
</feature>
<dbReference type="InterPro" id="IPR057205">
    <property type="entry name" value="DUF7883"/>
</dbReference>
<feature type="domain" description="DUF7883" evidence="2">
    <location>
        <begin position="343"/>
        <end position="441"/>
    </location>
</feature>
<gene>
    <name evidence="3" type="ORF">STCU_07656</name>
</gene>